<dbReference type="SMART" id="SM00448">
    <property type="entry name" value="REC"/>
    <property type="match status" value="1"/>
</dbReference>
<keyword evidence="1" id="KW-0597">Phosphoprotein</keyword>
<dbReference type="Proteomes" id="UP000013909">
    <property type="component" value="Unassembled WGS sequence"/>
</dbReference>
<feature type="modified residue" description="4-aspartylphosphate" evidence="1">
    <location>
        <position position="54"/>
    </location>
</feature>
<gene>
    <name evidence="4" type="ORF">ADIS_2915</name>
</gene>
<dbReference type="STRING" id="1232681.ADIS_2915"/>
<dbReference type="SMART" id="SM00850">
    <property type="entry name" value="LytTR"/>
    <property type="match status" value="1"/>
</dbReference>
<dbReference type="EMBL" id="AQHR01000085">
    <property type="protein sequence ID" value="EON76465.1"/>
    <property type="molecule type" value="Genomic_DNA"/>
</dbReference>
<dbReference type="CDD" id="cd17534">
    <property type="entry name" value="REC_DC-like"/>
    <property type="match status" value="1"/>
</dbReference>
<organism evidence="4 5">
    <name type="scientific">Lunatimonas lonarensis</name>
    <dbReference type="NCBI Taxonomy" id="1232681"/>
    <lineage>
        <taxon>Bacteria</taxon>
        <taxon>Pseudomonadati</taxon>
        <taxon>Bacteroidota</taxon>
        <taxon>Cytophagia</taxon>
        <taxon>Cytophagales</taxon>
        <taxon>Cyclobacteriaceae</taxon>
    </lineage>
</organism>
<dbReference type="OrthoDB" id="1646880at2"/>
<dbReference type="PROSITE" id="PS50930">
    <property type="entry name" value="HTH_LYTTR"/>
    <property type="match status" value="1"/>
</dbReference>
<dbReference type="Gene3D" id="3.40.50.2300">
    <property type="match status" value="1"/>
</dbReference>
<dbReference type="InterPro" id="IPR001789">
    <property type="entry name" value="Sig_transdc_resp-reg_receiver"/>
</dbReference>
<dbReference type="GO" id="GO:0000156">
    <property type="term" value="F:phosphorelay response regulator activity"/>
    <property type="evidence" value="ECO:0007669"/>
    <property type="project" value="InterPro"/>
</dbReference>
<reference evidence="4 5" key="1">
    <citation type="submission" date="2013-02" db="EMBL/GenBank/DDBJ databases">
        <title>A novel strain isolated from Lonar lake, Maharashtra, India.</title>
        <authorList>
            <person name="Singh A."/>
        </authorList>
    </citation>
    <scope>NUCLEOTIDE SEQUENCE [LARGE SCALE GENOMIC DNA]</scope>
    <source>
        <strain evidence="4 5">AK24</strain>
    </source>
</reference>
<dbReference type="PROSITE" id="PS50110">
    <property type="entry name" value="RESPONSE_REGULATORY"/>
    <property type="match status" value="1"/>
</dbReference>
<evidence type="ECO:0000313" key="4">
    <source>
        <dbReference type="EMBL" id="EON76465.1"/>
    </source>
</evidence>
<dbReference type="Gene3D" id="2.40.50.1020">
    <property type="entry name" value="LytTr DNA-binding domain"/>
    <property type="match status" value="1"/>
</dbReference>
<dbReference type="Pfam" id="PF00072">
    <property type="entry name" value="Response_reg"/>
    <property type="match status" value="1"/>
</dbReference>
<accession>R7ZQS3</accession>
<keyword evidence="5" id="KW-1185">Reference proteome</keyword>
<protein>
    <submittedName>
        <fullName evidence="4">Two-component hybrid sensor and regulator</fullName>
    </submittedName>
</protein>
<evidence type="ECO:0000259" key="2">
    <source>
        <dbReference type="PROSITE" id="PS50110"/>
    </source>
</evidence>
<evidence type="ECO:0000313" key="5">
    <source>
        <dbReference type="Proteomes" id="UP000013909"/>
    </source>
</evidence>
<name>R7ZQS3_9BACT</name>
<dbReference type="Pfam" id="PF04397">
    <property type="entry name" value="LytTR"/>
    <property type="match status" value="1"/>
</dbReference>
<feature type="domain" description="HTH LytTR-type" evidence="3">
    <location>
        <begin position="148"/>
        <end position="204"/>
    </location>
</feature>
<evidence type="ECO:0000259" key="3">
    <source>
        <dbReference type="PROSITE" id="PS50930"/>
    </source>
</evidence>
<dbReference type="AlphaFoldDB" id="R7ZQS3"/>
<dbReference type="GO" id="GO:0003677">
    <property type="term" value="F:DNA binding"/>
    <property type="evidence" value="ECO:0007669"/>
    <property type="project" value="InterPro"/>
</dbReference>
<feature type="domain" description="Response regulatory" evidence="2">
    <location>
        <begin position="4"/>
        <end position="119"/>
    </location>
</feature>
<proteinExistence type="predicted"/>
<dbReference type="SUPFAM" id="SSF52172">
    <property type="entry name" value="CheY-like"/>
    <property type="match status" value="1"/>
</dbReference>
<dbReference type="InterPro" id="IPR011006">
    <property type="entry name" value="CheY-like_superfamily"/>
</dbReference>
<dbReference type="PANTHER" id="PTHR37299:SF1">
    <property type="entry name" value="STAGE 0 SPORULATION PROTEIN A HOMOLOG"/>
    <property type="match status" value="1"/>
</dbReference>
<dbReference type="InterPro" id="IPR046947">
    <property type="entry name" value="LytR-like"/>
</dbReference>
<dbReference type="PANTHER" id="PTHR37299">
    <property type="entry name" value="TRANSCRIPTIONAL REGULATOR-RELATED"/>
    <property type="match status" value="1"/>
</dbReference>
<comment type="caution">
    <text evidence="4">The sequence shown here is derived from an EMBL/GenBank/DDBJ whole genome shotgun (WGS) entry which is preliminary data.</text>
</comment>
<sequence>MTNRVIIVEDDSDLAENYSELIEQLGYKVLGVFDNAPSVLYFLKATQPDLILLDIKIKGEFDGIDLARVIQRDYSIPVLFMTAYSDDSTLEHAFLTTPVNYLVKPISRETFKTALHLASSRISTHKGGTDNRRIKIREKGYVTYLFSDEIVALQAEGLYTMIVTRDRNTFTERKLLKDFHAELPQHQFIRVHKSHVVNIHHIKSFNSKHLLAGHLRIPLRRGLFSKLSRLMGTDERNL</sequence>
<dbReference type="RefSeq" id="WP_010855049.1">
    <property type="nucleotide sequence ID" value="NZ_AQHR01000085.1"/>
</dbReference>
<evidence type="ECO:0000256" key="1">
    <source>
        <dbReference type="PROSITE-ProRule" id="PRU00169"/>
    </source>
</evidence>
<dbReference type="InterPro" id="IPR007492">
    <property type="entry name" value="LytTR_DNA-bd_dom"/>
</dbReference>